<dbReference type="EMBL" id="VSWC01000027">
    <property type="protein sequence ID" value="KAA1110519.1"/>
    <property type="molecule type" value="Genomic_DNA"/>
</dbReference>
<feature type="compositionally biased region" description="Polar residues" evidence="1">
    <location>
        <begin position="8"/>
        <end position="19"/>
    </location>
</feature>
<organism evidence="2 3">
    <name type="scientific">Puccinia graminis f. sp. tritici</name>
    <dbReference type="NCBI Taxonomy" id="56615"/>
    <lineage>
        <taxon>Eukaryota</taxon>
        <taxon>Fungi</taxon>
        <taxon>Dikarya</taxon>
        <taxon>Basidiomycota</taxon>
        <taxon>Pucciniomycotina</taxon>
        <taxon>Pucciniomycetes</taxon>
        <taxon>Pucciniales</taxon>
        <taxon>Pucciniaceae</taxon>
        <taxon>Puccinia</taxon>
    </lineage>
</organism>
<gene>
    <name evidence="2" type="ORF">PGT21_023877</name>
</gene>
<evidence type="ECO:0000313" key="3">
    <source>
        <dbReference type="Proteomes" id="UP000324748"/>
    </source>
</evidence>
<proteinExistence type="predicted"/>
<dbReference type="Proteomes" id="UP000324748">
    <property type="component" value="Unassembled WGS sequence"/>
</dbReference>
<comment type="caution">
    <text evidence="2">The sequence shown here is derived from an EMBL/GenBank/DDBJ whole genome shotgun (WGS) entry which is preliminary data.</text>
</comment>
<dbReference type="OrthoDB" id="10407615at2759"/>
<evidence type="ECO:0000313" key="2">
    <source>
        <dbReference type="EMBL" id="KAA1110519.1"/>
    </source>
</evidence>
<evidence type="ECO:0000256" key="1">
    <source>
        <dbReference type="SAM" id="MobiDB-lite"/>
    </source>
</evidence>
<sequence>MSIPNPLKTLTTDNQNTNSQKKESNMEKISSTILKTALEAIPLLTSDNYTLWRNRMDNMLDLQGLRDSLTSELGTLTTSDDVSLRTIITSKLDSSIHPNVINHENEKNTRKIWSSITDYFASTQPANRARVFNELLDLTFN</sequence>
<name>A0A5B0QBM4_PUCGR</name>
<accession>A0A5B0QBM4</accession>
<dbReference type="AlphaFoldDB" id="A0A5B0QBM4"/>
<protein>
    <recommendedName>
        <fullName evidence="4">DUF4219 domain-containing protein</fullName>
    </recommendedName>
</protein>
<evidence type="ECO:0008006" key="4">
    <source>
        <dbReference type="Google" id="ProtNLM"/>
    </source>
</evidence>
<keyword evidence="3" id="KW-1185">Reference proteome</keyword>
<feature type="region of interest" description="Disordered" evidence="1">
    <location>
        <begin position="1"/>
        <end position="27"/>
    </location>
</feature>
<reference evidence="2 3" key="1">
    <citation type="submission" date="2019-05" db="EMBL/GenBank/DDBJ databases">
        <title>Emergence of the Ug99 lineage of the wheat stem rust pathogen through somatic hybridization.</title>
        <authorList>
            <person name="Li F."/>
            <person name="Upadhyaya N.M."/>
            <person name="Sperschneider J."/>
            <person name="Matny O."/>
            <person name="Nguyen-Phuc H."/>
            <person name="Mago R."/>
            <person name="Raley C."/>
            <person name="Miller M.E."/>
            <person name="Silverstein K.A.T."/>
            <person name="Henningsen E."/>
            <person name="Hirsch C.D."/>
            <person name="Visser B."/>
            <person name="Pretorius Z.A."/>
            <person name="Steffenson B.J."/>
            <person name="Schwessinger B."/>
            <person name="Dodds P.N."/>
            <person name="Figueroa M."/>
        </authorList>
    </citation>
    <scope>NUCLEOTIDE SEQUENCE [LARGE SCALE GENOMIC DNA]</scope>
    <source>
        <strain evidence="2">21-0</strain>
    </source>
</reference>